<dbReference type="SUPFAM" id="SSF81301">
    <property type="entry name" value="Nucleotidyltransferase"/>
    <property type="match status" value="1"/>
</dbReference>
<protein>
    <submittedName>
        <fullName evidence="1">GrpB family protein</fullName>
    </submittedName>
</protein>
<dbReference type="Gene3D" id="3.30.460.10">
    <property type="entry name" value="Beta Polymerase, domain 2"/>
    <property type="match status" value="1"/>
</dbReference>
<dbReference type="InterPro" id="IPR043519">
    <property type="entry name" value="NT_sf"/>
</dbReference>
<name>A0AAW9GGH0_BACTU</name>
<proteinExistence type="predicted"/>
<sequence length="166" mass="19499">MNFLEQSKINEMANKEFSNQKSRILELLPNVDIQHIGSTAIPNSITKGDLDIQVRVSKEDFTKAVEILSTIYDINEGSTKTDFFRAFKDDLLPLPLGVQLTVINSDLDIFWKIRDVLLKNDEFRKEYDDLKRNFEGKTMDEYRLAKNQFFERIMNTPEYNGYHKEH</sequence>
<dbReference type="InterPro" id="IPR007344">
    <property type="entry name" value="GrpB/CoaE"/>
</dbReference>
<accession>A0AAW9GGH0</accession>
<dbReference type="AlphaFoldDB" id="A0AAW9GGH0"/>
<comment type="caution">
    <text evidence="1">The sequence shown here is derived from an EMBL/GenBank/DDBJ whole genome shotgun (WGS) entry which is preliminary data.</text>
</comment>
<evidence type="ECO:0000313" key="1">
    <source>
        <dbReference type="EMBL" id="MDY0854370.1"/>
    </source>
</evidence>
<dbReference type="Pfam" id="PF04229">
    <property type="entry name" value="GrpB"/>
    <property type="match status" value="1"/>
</dbReference>
<gene>
    <name evidence="1" type="ORF">SOH20_26330</name>
</gene>
<dbReference type="Proteomes" id="UP001274571">
    <property type="component" value="Unassembled WGS sequence"/>
</dbReference>
<dbReference type="PANTHER" id="PTHR34822:SF1">
    <property type="entry name" value="GRPB FAMILY PROTEIN"/>
    <property type="match status" value="1"/>
</dbReference>
<reference evidence="1" key="1">
    <citation type="submission" date="2023-11" db="EMBL/GenBank/DDBJ databases">
        <title>Genome Sequence of Bacillus thuringiensis stain BLB 30AF.</title>
        <authorList>
            <person name="Farhat A."/>
        </authorList>
    </citation>
    <scope>NUCLEOTIDE SEQUENCE</scope>
    <source>
        <strain evidence="1">BLB30AF</strain>
    </source>
</reference>
<dbReference type="EMBL" id="JAXCMD010000010">
    <property type="protein sequence ID" value="MDY0854370.1"/>
    <property type="molecule type" value="Genomic_DNA"/>
</dbReference>
<organism evidence="1 2">
    <name type="scientific">Bacillus thuringiensis</name>
    <dbReference type="NCBI Taxonomy" id="1428"/>
    <lineage>
        <taxon>Bacteria</taxon>
        <taxon>Bacillati</taxon>
        <taxon>Bacillota</taxon>
        <taxon>Bacilli</taxon>
        <taxon>Bacillales</taxon>
        <taxon>Bacillaceae</taxon>
        <taxon>Bacillus</taxon>
        <taxon>Bacillus cereus group</taxon>
    </lineage>
</organism>
<evidence type="ECO:0000313" key="2">
    <source>
        <dbReference type="Proteomes" id="UP001274571"/>
    </source>
</evidence>
<dbReference type="PANTHER" id="PTHR34822">
    <property type="entry name" value="GRPB DOMAIN PROTEIN (AFU_ORTHOLOGUE AFUA_1G01530)"/>
    <property type="match status" value="1"/>
</dbReference>